<sequence>MVSVRALVAAAAFLAPALAAGLTTQQIVTGLNGLNEKAKEIKSTATPTDGTTPKIAALVLTVTSFNAAVIKFTQSAAESAPIQDQAAANQVADAYHQLTGGDYFTTIGLILYDTRAVAARDDTPSPEAALPNSLQVTRSSVGHLGQTLAGVTPPSADKINADTQHFQQTVDQATHTGKAPNPSV</sequence>
<comment type="caution">
    <text evidence="2">The sequence shown here is derived from an EMBL/GenBank/DDBJ whole genome shotgun (WGS) entry which is preliminary data.</text>
</comment>
<accession>A0AAN6V1Q9</accession>
<dbReference type="GeneID" id="87817543"/>
<dbReference type="Proteomes" id="UP001302676">
    <property type="component" value="Unassembled WGS sequence"/>
</dbReference>
<organism evidence="2 3">
    <name type="scientific">Dichotomopilus funicola</name>
    <dbReference type="NCBI Taxonomy" id="1934379"/>
    <lineage>
        <taxon>Eukaryota</taxon>
        <taxon>Fungi</taxon>
        <taxon>Dikarya</taxon>
        <taxon>Ascomycota</taxon>
        <taxon>Pezizomycotina</taxon>
        <taxon>Sordariomycetes</taxon>
        <taxon>Sordariomycetidae</taxon>
        <taxon>Sordariales</taxon>
        <taxon>Chaetomiaceae</taxon>
        <taxon>Dichotomopilus</taxon>
    </lineage>
</organism>
<dbReference type="EMBL" id="MU853589">
    <property type="protein sequence ID" value="KAK4143203.1"/>
    <property type="molecule type" value="Genomic_DNA"/>
</dbReference>
<dbReference type="AlphaFoldDB" id="A0AAN6V1Q9"/>
<evidence type="ECO:0000313" key="2">
    <source>
        <dbReference type="EMBL" id="KAK4143203.1"/>
    </source>
</evidence>
<feature type="chain" id="PRO_5043041208" evidence="1">
    <location>
        <begin position="20"/>
        <end position="184"/>
    </location>
</feature>
<dbReference type="RefSeq" id="XP_062636574.1">
    <property type="nucleotide sequence ID" value="XM_062780930.1"/>
</dbReference>
<reference evidence="2" key="1">
    <citation type="journal article" date="2023" name="Mol. Phylogenet. Evol.">
        <title>Genome-scale phylogeny and comparative genomics of the fungal order Sordariales.</title>
        <authorList>
            <person name="Hensen N."/>
            <person name="Bonometti L."/>
            <person name="Westerberg I."/>
            <person name="Brannstrom I.O."/>
            <person name="Guillou S."/>
            <person name="Cros-Aarteil S."/>
            <person name="Calhoun S."/>
            <person name="Haridas S."/>
            <person name="Kuo A."/>
            <person name="Mondo S."/>
            <person name="Pangilinan J."/>
            <person name="Riley R."/>
            <person name="LaButti K."/>
            <person name="Andreopoulos B."/>
            <person name="Lipzen A."/>
            <person name="Chen C."/>
            <person name="Yan M."/>
            <person name="Daum C."/>
            <person name="Ng V."/>
            <person name="Clum A."/>
            <person name="Steindorff A."/>
            <person name="Ohm R.A."/>
            <person name="Martin F."/>
            <person name="Silar P."/>
            <person name="Natvig D.O."/>
            <person name="Lalanne C."/>
            <person name="Gautier V."/>
            <person name="Ament-Velasquez S.L."/>
            <person name="Kruys A."/>
            <person name="Hutchinson M.I."/>
            <person name="Powell A.J."/>
            <person name="Barry K."/>
            <person name="Miller A.N."/>
            <person name="Grigoriev I.V."/>
            <person name="Debuchy R."/>
            <person name="Gladieux P."/>
            <person name="Hiltunen Thoren M."/>
            <person name="Johannesson H."/>
        </authorList>
    </citation>
    <scope>NUCLEOTIDE SEQUENCE</scope>
    <source>
        <strain evidence="2">CBS 141.50</strain>
    </source>
</reference>
<protein>
    <submittedName>
        <fullName evidence="2">Uncharacterized protein</fullName>
    </submittedName>
</protein>
<feature type="signal peptide" evidence="1">
    <location>
        <begin position="1"/>
        <end position="19"/>
    </location>
</feature>
<proteinExistence type="predicted"/>
<keyword evidence="3" id="KW-1185">Reference proteome</keyword>
<evidence type="ECO:0000256" key="1">
    <source>
        <dbReference type="SAM" id="SignalP"/>
    </source>
</evidence>
<reference evidence="2" key="2">
    <citation type="submission" date="2023-05" db="EMBL/GenBank/DDBJ databases">
        <authorList>
            <consortium name="Lawrence Berkeley National Laboratory"/>
            <person name="Steindorff A."/>
            <person name="Hensen N."/>
            <person name="Bonometti L."/>
            <person name="Westerberg I."/>
            <person name="Brannstrom I.O."/>
            <person name="Guillou S."/>
            <person name="Cros-Aarteil S."/>
            <person name="Calhoun S."/>
            <person name="Haridas S."/>
            <person name="Kuo A."/>
            <person name="Mondo S."/>
            <person name="Pangilinan J."/>
            <person name="Riley R."/>
            <person name="Labutti K."/>
            <person name="Andreopoulos B."/>
            <person name="Lipzen A."/>
            <person name="Chen C."/>
            <person name="Yanf M."/>
            <person name="Daum C."/>
            <person name="Ng V."/>
            <person name="Clum A."/>
            <person name="Ohm R."/>
            <person name="Martin F."/>
            <person name="Silar P."/>
            <person name="Natvig D."/>
            <person name="Lalanne C."/>
            <person name="Gautier V."/>
            <person name="Ament-Velasquez S.L."/>
            <person name="Kruys A."/>
            <person name="Hutchinson M.I."/>
            <person name="Powell A.J."/>
            <person name="Barry K."/>
            <person name="Miller A.N."/>
            <person name="Grigoriev I.V."/>
            <person name="Debuchy R."/>
            <person name="Gladieux P."/>
            <person name="Thoren M.H."/>
            <person name="Johannesson H."/>
        </authorList>
    </citation>
    <scope>NUCLEOTIDE SEQUENCE</scope>
    <source>
        <strain evidence="2">CBS 141.50</strain>
    </source>
</reference>
<name>A0AAN6V1Q9_9PEZI</name>
<evidence type="ECO:0000313" key="3">
    <source>
        <dbReference type="Proteomes" id="UP001302676"/>
    </source>
</evidence>
<keyword evidence="1" id="KW-0732">Signal</keyword>
<gene>
    <name evidence="2" type="ORF">C8A04DRAFT_29227</name>
</gene>